<comment type="catalytic activity">
    <reaction evidence="13">
        <text>5-[(5-phospho-1-deoxy-D-ribulos-1-ylimino)methylamino]-1-(5-phospho-beta-D-ribosyl)imidazole-4-carboxamide + L-glutamine = D-erythro-1-(imidazol-4-yl)glycerol 3-phosphate + 5-amino-1-(5-phospho-beta-D-ribosyl)imidazole-4-carboxamide + L-glutamate + H(+)</text>
        <dbReference type="Rhea" id="RHEA:24793"/>
        <dbReference type="ChEBI" id="CHEBI:15378"/>
        <dbReference type="ChEBI" id="CHEBI:29985"/>
        <dbReference type="ChEBI" id="CHEBI:58278"/>
        <dbReference type="ChEBI" id="CHEBI:58359"/>
        <dbReference type="ChEBI" id="CHEBI:58475"/>
        <dbReference type="ChEBI" id="CHEBI:58525"/>
        <dbReference type="EC" id="4.3.2.10"/>
    </reaction>
</comment>
<evidence type="ECO:0000256" key="1">
    <source>
        <dbReference type="ARBA" id="ARBA00005091"/>
    </source>
</evidence>
<evidence type="ECO:0000256" key="13">
    <source>
        <dbReference type="ARBA" id="ARBA00047838"/>
    </source>
</evidence>
<evidence type="ECO:0000256" key="7">
    <source>
        <dbReference type="ARBA" id="ARBA00023102"/>
    </source>
</evidence>
<evidence type="ECO:0000256" key="5">
    <source>
        <dbReference type="ARBA" id="ARBA00016318"/>
    </source>
</evidence>
<dbReference type="SUPFAM" id="SSF51366">
    <property type="entry name" value="Ribulose-phoshate binding barrel"/>
    <property type="match status" value="1"/>
</dbReference>
<dbReference type="Proteomes" id="UP000825799">
    <property type="component" value="Chromosome"/>
</dbReference>
<comment type="similarity">
    <text evidence="2 14">Belongs to the HisA/HisF family.</text>
</comment>
<evidence type="ECO:0000256" key="12">
    <source>
        <dbReference type="ARBA" id="ARBA00032401"/>
    </source>
</evidence>
<dbReference type="InterPro" id="IPR013785">
    <property type="entry name" value="Aldolase_TIM"/>
</dbReference>
<gene>
    <name evidence="15" type="ORF">K1X15_04225</name>
</gene>
<protein>
    <recommendedName>
        <fullName evidence="5">Imidazole glycerol phosphate synthase subunit HisF</fullName>
        <ecNumber evidence="4">4.3.2.10</ecNumber>
    </recommendedName>
    <alternativeName>
        <fullName evidence="10">IGP synthase cyclase subunit</fullName>
    </alternativeName>
    <alternativeName>
        <fullName evidence="11">IGP synthase subunit HisF</fullName>
    </alternativeName>
    <alternativeName>
        <fullName evidence="12">ImGP synthase subunit HisF</fullName>
    </alternativeName>
</protein>
<dbReference type="CDD" id="cd04731">
    <property type="entry name" value="HisF"/>
    <property type="match status" value="1"/>
</dbReference>
<dbReference type="InterPro" id="IPR004651">
    <property type="entry name" value="HisF"/>
</dbReference>
<organism evidence="15 16">
    <name type="scientific">Devosia salina</name>
    <dbReference type="NCBI Taxonomy" id="2860336"/>
    <lineage>
        <taxon>Bacteria</taxon>
        <taxon>Pseudomonadati</taxon>
        <taxon>Pseudomonadota</taxon>
        <taxon>Alphaproteobacteria</taxon>
        <taxon>Hyphomicrobiales</taxon>
        <taxon>Devosiaceae</taxon>
        <taxon>Devosia</taxon>
    </lineage>
</organism>
<dbReference type="PANTHER" id="PTHR21235">
    <property type="entry name" value="IMIDAZOLE GLYCEROL PHOSPHATE SYNTHASE SUBUNIT HISF/H IGP SYNTHASE SUBUNIT HISF/H"/>
    <property type="match status" value="1"/>
</dbReference>
<dbReference type="PANTHER" id="PTHR21235:SF2">
    <property type="entry name" value="IMIDAZOLE GLYCEROL PHOSPHATE SYNTHASE HISHF"/>
    <property type="match status" value="1"/>
</dbReference>
<evidence type="ECO:0000256" key="4">
    <source>
        <dbReference type="ARBA" id="ARBA00012809"/>
    </source>
</evidence>
<keyword evidence="7 14" id="KW-0368">Histidine biosynthesis</keyword>
<evidence type="ECO:0000256" key="11">
    <source>
        <dbReference type="ARBA" id="ARBA00031409"/>
    </source>
</evidence>
<evidence type="ECO:0000256" key="10">
    <source>
        <dbReference type="ARBA" id="ARBA00030264"/>
    </source>
</evidence>
<sequence length="253" mass="27715">MLKKRIIPIELLSNKRLVKSIKFDDWRDVGDPVKASAVYNSNTADELIFLNVSRDHRDTAPLREYLRRVSEVIFMPLSVGGGIASIDDAAFMILNGADKIVLNSRAYNQPEIISETANRFGTQAVVICIDVRLGENGEPVLYSDCGRRTERVTLEEHIANVVTAGAGEIMIQSIDRDGMMQGFDIDLINRVMRAAPVPVIAAGGSGAIDHLREAFLKTDVAAIACGSLFNFSDTNPLRAKAFLSNHGLPFKVV</sequence>
<dbReference type="Gene3D" id="3.20.20.70">
    <property type="entry name" value="Aldolase class I"/>
    <property type="match status" value="1"/>
</dbReference>
<dbReference type="InterPro" id="IPR011060">
    <property type="entry name" value="RibuloseP-bd_barrel"/>
</dbReference>
<evidence type="ECO:0000256" key="6">
    <source>
        <dbReference type="ARBA" id="ARBA00022605"/>
    </source>
</evidence>
<dbReference type="InterPro" id="IPR006062">
    <property type="entry name" value="His_biosynth"/>
</dbReference>
<evidence type="ECO:0000256" key="2">
    <source>
        <dbReference type="ARBA" id="ARBA00009667"/>
    </source>
</evidence>
<keyword evidence="6 14" id="KW-0028">Amino-acid biosynthesis</keyword>
<evidence type="ECO:0000313" key="16">
    <source>
        <dbReference type="Proteomes" id="UP000825799"/>
    </source>
</evidence>
<keyword evidence="16" id="KW-1185">Reference proteome</keyword>
<proteinExistence type="inferred from homology"/>
<comment type="subunit">
    <text evidence="3">Heterodimer of HisH and HisF.</text>
</comment>
<comment type="pathway">
    <text evidence="1">Amino-acid biosynthesis; L-histidine biosynthesis; L-histidine from 5-phospho-alpha-D-ribose 1-diphosphate: step 5/9.</text>
</comment>
<evidence type="ECO:0000256" key="9">
    <source>
        <dbReference type="ARBA" id="ARBA00025475"/>
    </source>
</evidence>
<dbReference type="RefSeq" id="WP_220306236.1">
    <property type="nucleotide sequence ID" value="NZ_CP080590.1"/>
</dbReference>
<evidence type="ECO:0000256" key="8">
    <source>
        <dbReference type="ARBA" id="ARBA00023239"/>
    </source>
</evidence>
<evidence type="ECO:0000313" key="15">
    <source>
        <dbReference type="EMBL" id="QYO77782.1"/>
    </source>
</evidence>
<accession>A0ABX8WM65</accession>
<dbReference type="EMBL" id="CP080590">
    <property type="protein sequence ID" value="QYO77782.1"/>
    <property type="molecule type" value="Genomic_DNA"/>
</dbReference>
<comment type="function">
    <text evidence="9">IGPS catalyzes the conversion of PRFAR and glutamine to IGP, AICAR and glutamate. The HisF subunit catalyzes the cyclization activity that produces IGP and AICAR from PRFAR using the ammonia provided by the HisH subunit.</text>
</comment>
<name>A0ABX8WM65_9HYPH</name>
<dbReference type="InterPro" id="IPR050064">
    <property type="entry name" value="IGPS_HisA/HisF"/>
</dbReference>
<evidence type="ECO:0000256" key="3">
    <source>
        <dbReference type="ARBA" id="ARBA00011152"/>
    </source>
</evidence>
<keyword evidence="8" id="KW-0456">Lyase</keyword>
<dbReference type="Pfam" id="PF00977">
    <property type="entry name" value="His_biosynth"/>
    <property type="match status" value="1"/>
</dbReference>
<evidence type="ECO:0000256" key="14">
    <source>
        <dbReference type="RuleBase" id="RU003657"/>
    </source>
</evidence>
<reference evidence="15 16" key="1">
    <citation type="submission" date="2021-08" db="EMBL/GenBank/DDBJ databases">
        <title>Devosia salina sp. nov., isolated from the South China Sea sediment.</title>
        <authorList>
            <person name="Zhou Z."/>
        </authorList>
    </citation>
    <scope>NUCLEOTIDE SEQUENCE [LARGE SCALE GENOMIC DNA]</scope>
    <source>
        <strain evidence="15 16">SCS-3</strain>
    </source>
</reference>
<dbReference type="EC" id="4.3.2.10" evidence="4"/>